<organism evidence="3 4">
    <name type="scientific">Candida albicans</name>
    <name type="common">Yeast</name>
    <dbReference type="NCBI Taxonomy" id="5476"/>
    <lineage>
        <taxon>Eukaryota</taxon>
        <taxon>Fungi</taxon>
        <taxon>Dikarya</taxon>
        <taxon>Ascomycota</taxon>
        <taxon>Saccharomycotina</taxon>
        <taxon>Pichiomycetes</taxon>
        <taxon>Debaryomycetaceae</taxon>
        <taxon>Candida/Lodderomyces clade</taxon>
        <taxon>Candida</taxon>
    </lineage>
</organism>
<dbReference type="EMBL" id="JABWAD010000037">
    <property type="protein sequence ID" value="KAF6069607.1"/>
    <property type="molecule type" value="Genomic_DNA"/>
</dbReference>
<accession>A0A8H6BZL9</accession>
<evidence type="ECO:0000256" key="1">
    <source>
        <dbReference type="SAM" id="MobiDB-lite"/>
    </source>
</evidence>
<sequence>MSQWKHNFLEQLPQFLPALTCLYDLTLVVVSWKFEKLVEIEKDEQRHYAIDLEFDGIVDLVNQTIRLIYECTNSVQFLDLKTLLISRYIDFMLSFKVFYVRFQADNSFDNFQEFFNSNMQLLLIKRDMQFQLLELFLIKEVRLGHLLNVDLDRDDEEDVNYEDYTEKIDKSYLQEKNLSVFTLKLISLVNVSLVQDELYNRIKLNKDKLGSVFAKIIQQQDEHANTIKNQAVSNKERESEESRISENAQQSSVEDNNGNEVVERDESIAIEVDVPERGSMVDIETPSSVI</sequence>
<feature type="region of interest" description="Disordered" evidence="1">
    <location>
        <begin position="230"/>
        <end position="269"/>
    </location>
</feature>
<proteinExistence type="predicted"/>
<comment type="caution">
    <text evidence="3">The sequence shown here is derived from an EMBL/GenBank/DDBJ whole genome shotgun (WGS) entry which is preliminary data.</text>
</comment>
<dbReference type="Proteomes" id="UP000536275">
    <property type="component" value="Unassembled WGS sequence"/>
</dbReference>
<dbReference type="AlphaFoldDB" id="A0A8H6BZL9"/>
<evidence type="ECO:0000313" key="4">
    <source>
        <dbReference type="Proteomes" id="UP000536275"/>
    </source>
</evidence>
<feature type="compositionally biased region" description="Polar residues" evidence="1">
    <location>
        <begin position="247"/>
        <end position="259"/>
    </location>
</feature>
<dbReference type="Pfam" id="PF21767">
    <property type="entry name" value="SCC3_C"/>
    <property type="match status" value="1"/>
</dbReference>
<name>A0A8H6BZL9_CANAX</name>
<gene>
    <name evidence="3" type="ORF">FOB64_003246</name>
</gene>
<reference evidence="3 4" key="1">
    <citation type="submission" date="2020-03" db="EMBL/GenBank/DDBJ databases">
        <title>FDA dAtabase for Regulatory Grade micrObial Sequences (FDA-ARGOS): Supporting development and validation of Infectious Disease Dx tests.</title>
        <authorList>
            <person name="Campos J."/>
            <person name="Goldberg B."/>
            <person name="Tallon L."/>
            <person name="Sadzewicz L."/>
            <person name="Vavikolanu K."/>
            <person name="Mehta A."/>
            <person name="Aluvathingal J."/>
            <person name="Nadendla S."/>
            <person name="Nandy P."/>
            <person name="Geyer C."/>
            <person name="Yan Y."/>
            <person name="Sichtig H."/>
        </authorList>
    </citation>
    <scope>NUCLEOTIDE SEQUENCE [LARGE SCALE GENOMIC DNA]</scope>
    <source>
        <strain evidence="3 4">FDAARGOS_656</strain>
    </source>
</reference>
<dbReference type="InterPro" id="IPR048610">
    <property type="entry name" value="SCC3_C"/>
</dbReference>
<protein>
    <recommendedName>
        <fullName evidence="2">Cohesin subunit SCC3 C-terminal domain-containing protein</fullName>
    </recommendedName>
</protein>
<evidence type="ECO:0000313" key="3">
    <source>
        <dbReference type="EMBL" id="KAF6069607.1"/>
    </source>
</evidence>
<evidence type="ECO:0000259" key="2">
    <source>
        <dbReference type="Pfam" id="PF21767"/>
    </source>
</evidence>
<feature type="domain" description="Cohesin subunit SCC3 C-terminal" evidence="2">
    <location>
        <begin position="25"/>
        <end position="209"/>
    </location>
</feature>
<feature type="compositionally biased region" description="Basic and acidic residues" evidence="1">
    <location>
        <begin position="234"/>
        <end position="244"/>
    </location>
</feature>